<protein>
    <submittedName>
        <fullName evidence="1">Uncharacterized protein</fullName>
    </submittedName>
</protein>
<keyword evidence="2" id="KW-1185">Reference proteome</keyword>
<proteinExistence type="predicted"/>
<organism evidence="1 2">
    <name type="scientific">Magallana gigas</name>
    <name type="common">Pacific oyster</name>
    <name type="synonym">Crassostrea gigas</name>
    <dbReference type="NCBI Taxonomy" id="29159"/>
    <lineage>
        <taxon>Eukaryota</taxon>
        <taxon>Metazoa</taxon>
        <taxon>Spiralia</taxon>
        <taxon>Lophotrochozoa</taxon>
        <taxon>Mollusca</taxon>
        <taxon>Bivalvia</taxon>
        <taxon>Autobranchia</taxon>
        <taxon>Pteriomorphia</taxon>
        <taxon>Ostreida</taxon>
        <taxon>Ostreoidea</taxon>
        <taxon>Ostreidae</taxon>
        <taxon>Magallana</taxon>
    </lineage>
</organism>
<dbReference type="AlphaFoldDB" id="A0A8W8IV86"/>
<name>A0A8W8IV86_MAGGI</name>
<evidence type="ECO:0000313" key="2">
    <source>
        <dbReference type="Proteomes" id="UP000005408"/>
    </source>
</evidence>
<reference evidence="1" key="1">
    <citation type="submission" date="2022-08" db="UniProtKB">
        <authorList>
            <consortium name="EnsemblMetazoa"/>
        </authorList>
    </citation>
    <scope>IDENTIFICATION</scope>
    <source>
        <strain evidence="1">05x7-T-G4-1.051#20</strain>
    </source>
</reference>
<evidence type="ECO:0000313" key="1">
    <source>
        <dbReference type="EnsemblMetazoa" id="G15839.4:cds"/>
    </source>
</evidence>
<accession>A0A8W8IV86</accession>
<dbReference type="EnsemblMetazoa" id="G15839.4">
    <property type="protein sequence ID" value="G15839.4:cds"/>
    <property type="gene ID" value="G15839"/>
</dbReference>
<sequence>LSAHTTVKPDYNAILHQLGEYFKGRDLHTRQLVPVAGDSDVARDDILHELGEYWKGRIAALSALLSQHSTQQHINLFSQLLNNLK</sequence>
<dbReference type="Proteomes" id="UP000005408">
    <property type="component" value="Unassembled WGS sequence"/>
</dbReference>